<dbReference type="NCBIfam" id="TIGR00421">
    <property type="entry name" value="ubiX_pad"/>
    <property type="match status" value="1"/>
</dbReference>
<comment type="caution">
    <text evidence="7">The sequence shown here is derived from an EMBL/GenBank/DDBJ whole genome shotgun (WGS) entry which is preliminary data.</text>
</comment>
<protein>
    <recommendedName>
        <fullName evidence="5">Flavin prenyltransferase UbiX</fullName>
        <ecNumber evidence="5">2.5.1.129</ecNumber>
    </recommendedName>
</protein>
<dbReference type="InterPro" id="IPR036551">
    <property type="entry name" value="Flavin_trans-like"/>
</dbReference>
<dbReference type="EMBL" id="NRSH01000079">
    <property type="protein sequence ID" value="MBK1726922.1"/>
    <property type="molecule type" value="Genomic_DNA"/>
</dbReference>
<keyword evidence="8" id="KW-1185">Reference proteome</keyword>
<feature type="binding site" evidence="5">
    <location>
        <begin position="12"/>
        <end position="14"/>
    </location>
    <ligand>
        <name>FMN</name>
        <dbReference type="ChEBI" id="CHEBI:58210"/>
    </ligand>
</feature>
<comment type="function">
    <text evidence="5">Flavin prenyltransferase that catalyzes the synthesis of the prenylated FMN cofactor (prenyl-FMN) for 4-hydroxy-3-polyprenylbenzoic acid decarboxylase UbiD. The prenyltransferase is metal-independent and links a dimethylallyl moiety from dimethylallyl monophosphate (DMAP) to the flavin N5 and C6 atoms of FMN.</text>
</comment>
<evidence type="ECO:0000313" key="8">
    <source>
        <dbReference type="Proteomes" id="UP000738126"/>
    </source>
</evidence>
<feature type="binding site" evidence="5">
    <location>
        <position position="38"/>
    </location>
    <ligand>
        <name>FMN</name>
        <dbReference type="ChEBI" id="CHEBI:58210"/>
    </ligand>
</feature>
<sequence>MRAEGVSVALTGASGIQYGLRLIQCLARAGEPVHVLASAAARHVAALEIDTELPREAEALTAALEAHLGLGAGALSAYAEDQWTAPLASGSGAPRRMAICPCTTGTLAAVAGGHSDSLIERAADVVLKERGRLVVVPRETPLSTIHLEHMLSLARMGATVLPASPGFYHRPAAVGDLVDFVVARALDHLEVAHGLGPQWGGSGPG</sequence>
<dbReference type="InterPro" id="IPR003382">
    <property type="entry name" value="Flavoprotein"/>
</dbReference>
<evidence type="ECO:0000256" key="3">
    <source>
        <dbReference type="ARBA" id="ARBA00022643"/>
    </source>
</evidence>
<feature type="binding site" evidence="5">
    <location>
        <position position="184"/>
    </location>
    <ligand>
        <name>dimethylallyl phosphate</name>
        <dbReference type="ChEBI" id="CHEBI:88052"/>
    </ligand>
</feature>
<keyword evidence="1 5" id="KW-0637">Prenyltransferase</keyword>
<keyword evidence="3 5" id="KW-0288">FMN</keyword>
<name>A0ABS1E716_9GAMM</name>
<evidence type="ECO:0000313" key="7">
    <source>
        <dbReference type="EMBL" id="MBK1726922.1"/>
    </source>
</evidence>
<dbReference type="Gene3D" id="3.40.50.1950">
    <property type="entry name" value="Flavin prenyltransferase-like"/>
    <property type="match status" value="1"/>
</dbReference>
<proteinExistence type="inferred from homology"/>
<feature type="binding site" evidence="5">
    <location>
        <position position="138"/>
    </location>
    <ligand>
        <name>FMN</name>
        <dbReference type="ChEBI" id="CHEBI:58210"/>
    </ligand>
</feature>
<organism evidence="7 8">
    <name type="scientific">Halorhodospira neutriphila</name>
    <dbReference type="NCBI Taxonomy" id="168379"/>
    <lineage>
        <taxon>Bacteria</taxon>
        <taxon>Pseudomonadati</taxon>
        <taxon>Pseudomonadota</taxon>
        <taxon>Gammaproteobacteria</taxon>
        <taxon>Chromatiales</taxon>
        <taxon>Ectothiorhodospiraceae</taxon>
        <taxon>Halorhodospira</taxon>
    </lineage>
</organism>
<dbReference type="Proteomes" id="UP000738126">
    <property type="component" value="Unassembled WGS sequence"/>
</dbReference>
<comment type="caution">
    <text evidence="5">Lacks conserved residue(s) required for the propagation of feature annotation.</text>
</comment>
<evidence type="ECO:0000256" key="5">
    <source>
        <dbReference type="HAMAP-Rule" id="MF_01984"/>
    </source>
</evidence>
<dbReference type="Pfam" id="PF02441">
    <property type="entry name" value="Flavoprotein"/>
    <property type="match status" value="1"/>
</dbReference>
<feature type="binding site" evidence="5">
    <location>
        <begin position="103"/>
        <end position="106"/>
    </location>
    <ligand>
        <name>FMN</name>
        <dbReference type="ChEBI" id="CHEBI:58210"/>
    </ligand>
</feature>
<feature type="binding site" evidence="5">
    <location>
        <position position="168"/>
    </location>
    <ligand>
        <name>dimethylallyl phosphate</name>
        <dbReference type="ChEBI" id="CHEBI:88052"/>
    </ligand>
</feature>
<feature type="domain" description="Flavoprotein" evidence="6">
    <location>
        <begin position="7"/>
        <end position="189"/>
    </location>
</feature>
<comment type="catalytic activity">
    <reaction evidence="5">
        <text>dimethylallyl phosphate + FMNH2 = prenylated FMNH2 + phosphate</text>
        <dbReference type="Rhea" id="RHEA:37743"/>
        <dbReference type="ChEBI" id="CHEBI:43474"/>
        <dbReference type="ChEBI" id="CHEBI:57618"/>
        <dbReference type="ChEBI" id="CHEBI:87467"/>
        <dbReference type="ChEBI" id="CHEBI:88052"/>
        <dbReference type="EC" id="2.5.1.129"/>
    </reaction>
</comment>
<dbReference type="SUPFAM" id="SSF52507">
    <property type="entry name" value="Homo-oligomeric flavin-containing Cys decarboxylases, HFCD"/>
    <property type="match status" value="1"/>
</dbReference>
<dbReference type="HAMAP" id="MF_01984">
    <property type="entry name" value="ubiX_pad"/>
    <property type="match status" value="1"/>
</dbReference>
<dbReference type="EC" id="2.5.1.129" evidence="5"/>
<evidence type="ECO:0000256" key="2">
    <source>
        <dbReference type="ARBA" id="ARBA00022630"/>
    </source>
</evidence>
<reference evidence="7 8" key="1">
    <citation type="journal article" date="2020" name="Microorganisms">
        <title>Osmotic Adaptation and Compatible Solute Biosynthesis of Phototrophic Bacteria as Revealed from Genome Analyses.</title>
        <authorList>
            <person name="Imhoff J.F."/>
            <person name="Rahn T."/>
            <person name="Kunzel S."/>
            <person name="Keller A."/>
            <person name="Neulinger S.C."/>
        </authorList>
    </citation>
    <scope>NUCLEOTIDE SEQUENCE [LARGE SCALE GENOMIC DNA]</scope>
    <source>
        <strain evidence="7 8">DSM 15116</strain>
    </source>
</reference>
<keyword evidence="4 5" id="KW-0808">Transferase</keyword>
<dbReference type="RefSeq" id="WP_200259153.1">
    <property type="nucleotide sequence ID" value="NZ_NRSH01000079.1"/>
</dbReference>
<evidence type="ECO:0000256" key="4">
    <source>
        <dbReference type="ARBA" id="ARBA00022679"/>
    </source>
</evidence>
<comment type="similarity">
    <text evidence="5">Belongs to the UbiX/PAD1 family.</text>
</comment>
<evidence type="ECO:0000256" key="1">
    <source>
        <dbReference type="ARBA" id="ARBA00022602"/>
    </source>
</evidence>
<evidence type="ECO:0000259" key="6">
    <source>
        <dbReference type="Pfam" id="PF02441"/>
    </source>
</evidence>
<dbReference type="InterPro" id="IPR004507">
    <property type="entry name" value="UbiX-like"/>
</dbReference>
<accession>A0ABS1E716</accession>
<gene>
    <name evidence="5" type="primary">ubiX</name>
    <name evidence="7" type="ORF">CKO13_07785</name>
</gene>
<keyword evidence="2 5" id="KW-0285">Flavoprotein</keyword>